<dbReference type="SUPFAM" id="SSF46785">
    <property type="entry name" value="Winged helix' DNA-binding domain"/>
    <property type="match status" value="1"/>
</dbReference>
<sequence length="313" mass="36450">METKATTIDIIKEVAPKETKEQPNLFGDLIDNTPQVIADEVVYEKDLSVEYQNRFNQIIFKDFTEADFNIFFILCAIAKNQRARIIRIGFEQMRMFVENDKNKKRFYKNVVDFAKKLNSLKAQKSQIDEEGYERFAAYTFFEKIIADEKSCVLSIKVTESSIELINDLTSHFTAFEVREFCSISNKYAKNLYRLLKQYQATGKYIVKYTQFKELMDIPNKYETCDIDKRILKPSIIKLAETSPYTNKPYFENLAYEKIKEKASGEKGRGRGGSIERIEFSFAPSMFEKKNKKEKNATKGNILPPPPPQLLKLK</sequence>
<feature type="region of interest" description="Disordered" evidence="2">
    <location>
        <begin position="285"/>
        <end position="313"/>
    </location>
</feature>
<proteinExistence type="inferred from homology"/>
<dbReference type="Pfam" id="PF01051">
    <property type="entry name" value="Rep3_N"/>
    <property type="match status" value="1"/>
</dbReference>
<dbReference type="Pfam" id="PF21205">
    <property type="entry name" value="Rep3_C"/>
    <property type="match status" value="1"/>
</dbReference>
<evidence type="ECO:0000256" key="2">
    <source>
        <dbReference type="SAM" id="MobiDB-lite"/>
    </source>
</evidence>
<name>A0A2X3EIH1_9HELI</name>
<evidence type="ECO:0000256" key="1">
    <source>
        <dbReference type="ARBA" id="ARBA00038283"/>
    </source>
</evidence>
<gene>
    <name evidence="4" type="ORF">NCTC13102_02093</name>
</gene>
<accession>A0A2X3EIH1</accession>
<dbReference type="Gene3D" id="1.10.10.10">
    <property type="entry name" value="Winged helix-like DNA-binding domain superfamily/Winged helix DNA-binding domain"/>
    <property type="match status" value="1"/>
</dbReference>
<protein>
    <submittedName>
        <fullName evidence="4">Replication initiation protein A</fullName>
    </submittedName>
</protein>
<organism evidence="4 5">
    <name type="scientific">Helicobacter fennelliae</name>
    <dbReference type="NCBI Taxonomy" id="215"/>
    <lineage>
        <taxon>Bacteria</taxon>
        <taxon>Pseudomonadati</taxon>
        <taxon>Campylobacterota</taxon>
        <taxon>Epsilonproteobacteria</taxon>
        <taxon>Campylobacterales</taxon>
        <taxon>Helicobacteraceae</taxon>
        <taxon>Helicobacter</taxon>
    </lineage>
</organism>
<evidence type="ECO:0000313" key="4">
    <source>
        <dbReference type="EMBL" id="SQC36283.1"/>
    </source>
</evidence>
<dbReference type="InterPro" id="IPR000525">
    <property type="entry name" value="Initiator_Rep_WH1"/>
</dbReference>
<dbReference type="GO" id="GO:0006270">
    <property type="term" value="P:DNA replication initiation"/>
    <property type="evidence" value="ECO:0007669"/>
    <property type="project" value="InterPro"/>
</dbReference>
<evidence type="ECO:0000313" key="5">
    <source>
        <dbReference type="Proteomes" id="UP000250166"/>
    </source>
</evidence>
<evidence type="ECO:0000259" key="3">
    <source>
        <dbReference type="Pfam" id="PF01051"/>
    </source>
</evidence>
<dbReference type="EMBL" id="UAWL01000020">
    <property type="protein sequence ID" value="SQC36283.1"/>
    <property type="molecule type" value="Genomic_DNA"/>
</dbReference>
<dbReference type="RefSeq" id="WP_112059180.1">
    <property type="nucleotide sequence ID" value="NZ_UAWL01000020.1"/>
</dbReference>
<reference evidence="4 5" key="1">
    <citation type="submission" date="2018-06" db="EMBL/GenBank/DDBJ databases">
        <authorList>
            <consortium name="Pathogen Informatics"/>
            <person name="Doyle S."/>
        </authorList>
    </citation>
    <scope>NUCLEOTIDE SEQUENCE [LARGE SCALE GENOMIC DNA]</scope>
    <source>
        <strain evidence="4 5">NCTC13102</strain>
    </source>
</reference>
<dbReference type="InterPro" id="IPR036388">
    <property type="entry name" value="WH-like_DNA-bd_sf"/>
</dbReference>
<feature type="domain" description="Initiator Rep protein WH1" evidence="3">
    <location>
        <begin position="49"/>
        <end position="196"/>
    </location>
</feature>
<feature type="compositionally biased region" description="Basic and acidic residues" evidence="2">
    <location>
        <begin position="286"/>
        <end position="296"/>
    </location>
</feature>
<comment type="similarity">
    <text evidence="1">Belongs to the initiator RepB protein family.</text>
</comment>
<dbReference type="Proteomes" id="UP000250166">
    <property type="component" value="Unassembled WGS sequence"/>
</dbReference>
<feature type="compositionally biased region" description="Pro residues" evidence="2">
    <location>
        <begin position="302"/>
        <end position="313"/>
    </location>
</feature>
<dbReference type="AlphaFoldDB" id="A0A2X3EIH1"/>
<dbReference type="GO" id="GO:0003887">
    <property type="term" value="F:DNA-directed DNA polymerase activity"/>
    <property type="evidence" value="ECO:0007669"/>
    <property type="project" value="InterPro"/>
</dbReference>
<dbReference type="InterPro" id="IPR036390">
    <property type="entry name" value="WH_DNA-bd_sf"/>
</dbReference>